<gene>
    <name evidence="1" type="ORF">CCAM_LOCUS31962</name>
</gene>
<protein>
    <submittedName>
        <fullName evidence="1">Uncharacterized protein</fullName>
    </submittedName>
</protein>
<proteinExistence type="predicted"/>
<accession>A0A484MPX1</accession>
<keyword evidence="2" id="KW-1185">Reference proteome</keyword>
<evidence type="ECO:0000313" key="2">
    <source>
        <dbReference type="Proteomes" id="UP000595140"/>
    </source>
</evidence>
<sequence>MAAYKTHCPASSLPNSHLLSSNFKPSHISKQRTVRQVGSAPIACPKVQISMTEVSLKSCPEPYSSAFSSKIPRAKSS</sequence>
<evidence type="ECO:0000313" key="1">
    <source>
        <dbReference type="EMBL" id="VFQ90186.1"/>
    </source>
</evidence>
<organism evidence="1 2">
    <name type="scientific">Cuscuta campestris</name>
    <dbReference type="NCBI Taxonomy" id="132261"/>
    <lineage>
        <taxon>Eukaryota</taxon>
        <taxon>Viridiplantae</taxon>
        <taxon>Streptophyta</taxon>
        <taxon>Embryophyta</taxon>
        <taxon>Tracheophyta</taxon>
        <taxon>Spermatophyta</taxon>
        <taxon>Magnoliopsida</taxon>
        <taxon>eudicotyledons</taxon>
        <taxon>Gunneridae</taxon>
        <taxon>Pentapetalae</taxon>
        <taxon>asterids</taxon>
        <taxon>lamiids</taxon>
        <taxon>Solanales</taxon>
        <taxon>Convolvulaceae</taxon>
        <taxon>Cuscuteae</taxon>
        <taxon>Cuscuta</taxon>
        <taxon>Cuscuta subgen. Grammica</taxon>
        <taxon>Cuscuta sect. Cleistogrammica</taxon>
    </lineage>
</organism>
<dbReference type="EMBL" id="OOIL02004034">
    <property type="protein sequence ID" value="VFQ90186.1"/>
    <property type="molecule type" value="Genomic_DNA"/>
</dbReference>
<dbReference type="AlphaFoldDB" id="A0A484MPX1"/>
<reference evidence="1 2" key="1">
    <citation type="submission" date="2018-04" db="EMBL/GenBank/DDBJ databases">
        <authorList>
            <person name="Vogel A."/>
        </authorList>
    </citation>
    <scope>NUCLEOTIDE SEQUENCE [LARGE SCALE GENOMIC DNA]</scope>
</reference>
<name>A0A484MPX1_9ASTE</name>
<dbReference type="Proteomes" id="UP000595140">
    <property type="component" value="Unassembled WGS sequence"/>
</dbReference>